<keyword evidence="2" id="KW-0240">DNA-directed RNA polymerase</keyword>
<name>A0A6C0JYF5_9ZZZZ</name>
<dbReference type="GO" id="GO:0003899">
    <property type="term" value="F:DNA-directed RNA polymerase activity"/>
    <property type="evidence" value="ECO:0007669"/>
    <property type="project" value="InterPro"/>
</dbReference>
<evidence type="ECO:0000256" key="4">
    <source>
        <dbReference type="ARBA" id="ARBA00023163"/>
    </source>
</evidence>
<dbReference type="Gene3D" id="2.170.120.12">
    <property type="entry name" value="DNA-directed RNA polymerase, insert domain"/>
    <property type="match status" value="1"/>
</dbReference>
<evidence type="ECO:0000259" key="5">
    <source>
        <dbReference type="SMART" id="SM00662"/>
    </source>
</evidence>
<dbReference type="EMBL" id="MN740771">
    <property type="protein sequence ID" value="QHU10812.1"/>
    <property type="molecule type" value="Genomic_DNA"/>
</dbReference>
<keyword evidence="3" id="KW-0946">Virion</keyword>
<dbReference type="SMART" id="SM00662">
    <property type="entry name" value="RPOLD"/>
    <property type="match status" value="1"/>
</dbReference>
<protein>
    <recommendedName>
        <fullName evidence="5">DNA-directed RNA polymerase RpoA/D/Rpb3-type domain-containing protein</fullName>
    </recommendedName>
</protein>
<organism evidence="6">
    <name type="scientific">viral metagenome</name>
    <dbReference type="NCBI Taxonomy" id="1070528"/>
    <lineage>
        <taxon>unclassified sequences</taxon>
        <taxon>metagenomes</taxon>
        <taxon>organismal metagenomes</taxon>
    </lineage>
</organism>
<dbReference type="Pfam" id="PF01193">
    <property type="entry name" value="RNA_pol_L"/>
    <property type="match status" value="1"/>
</dbReference>
<accession>A0A6C0JYF5</accession>
<dbReference type="InterPro" id="IPR036643">
    <property type="entry name" value="RNApol_insert_sf"/>
</dbReference>
<dbReference type="InterPro" id="IPR011263">
    <property type="entry name" value="DNA-dir_RNA_pol_RpoA/D/Rpb3"/>
</dbReference>
<feature type="domain" description="DNA-directed RNA polymerase RpoA/D/Rpb3-type" evidence="5">
    <location>
        <begin position="14"/>
        <end position="266"/>
    </location>
</feature>
<dbReference type="GO" id="GO:0000428">
    <property type="term" value="C:DNA-directed RNA polymerase complex"/>
    <property type="evidence" value="ECO:0007669"/>
    <property type="project" value="UniProtKB-KW"/>
</dbReference>
<dbReference type="InterPro" id="IPR009025">
    <property type="entry name" value="RBP11-like_dimer"/>
</dbReference>
<evidence type="ECO:0000256" key="1">
    <source>
        <dbReference type="ARBA" id="ARBA00004328"/>
    </source>
</evidence>
<dbReference type="AlphaFoldDB" id="A0A6C0JYF5"/>
<evidence type="ECO:0000313" key="6">
    <source>
        <dbReference type="EMBL" id="QHU10812.1"/>
    </source>
</evidence>
<reference evidence="6" key="1">
    <citation type="journal article" date="2020" name="Nature">
        <title>Giant virus diversity and host interactions through global metagenomics.</title>
        <authorList>
            <person name="Schulz F."/>
            <person name="Roux S."/>
            <person name="Paez-Espino D."/>
            <person name="Jungbluth S."/>
            <person name="Walsh D.A."/>
            <person name="Denef V.J."/>
            <person name="McMahon K.D."/>
            <person name="Konstantinidis K.T."/>
            <person name="Eloe-Fadrosh E.A."/>
            <person name="Kyrpides N.C."/>
            <person name="Woyke T."/>
        </authorList>
    </citation>
    <scope>NUCLEOTIDE SEQUENCE</scope>
    <source>
        <strain evidence="6">GVMAG-S-1101165-83</strain>
    </source>
</reference>
<dbReference type="GO" id="GO:0046983">
    <property type="term" value="F:protein dimerization activity"/>
    <property type="evidence" value="ECO:0007669"/>
    <property type="project" value="InterPro"/>
</dbReference>
<keyword evidence="4" id="KW-0804">Transcription</keyword>
<dbReference type="Pfam" id="PF13656">
    <property type="entry name" value="RNA_pol_L_2"/>
    <property type="match status" value="1"/>
</dbReference>
<evidence type="ECO:0000256" key="2">
    <source>
        <dbReference type="ARBA" id="ARBA00022478"/>
    </source>
</evidence>
<dbReference type="SUPFAM" id="SSF55257">
    <property type="entry name" value="RBP11-like subunits of RNA polymerase"/>
    <property type="match status" value="2"/>
</dbReference>
<dbReference type="PANTHER" id="PTHR11800:SF2">
    <property type="entry name" value="DNA-DIRECTED RNA POLYMERASE II SUBUNIT RPB3"/>
    <property type="match status" value="1"/>
</dbReference>
<dbReference type="Gene3D" id="3.30.1360.10">
    <property type="entry name" value="RNA polymerase, RBP11-like subunit"/>
    <property type="match status" value="2"/>
</dbReference>
<proteinExistence type="predicted"/>
<dbReference type="InterPro" id="IPR036603">
    <property type="entry name" value="RBP11-like"/>
</dbReference>
<dbReference type="GO" id="GO:0006351">
    <property type="term" value="P:DNA-templated transcription"/>
    <property type="evidence" value="ECO:0007669"/>
    <property type="project" value="InterPro"/>
</dbReference>
<dbReference type="InterPro" id="IPR050518">
    <property type="entry name" value="Rpo3/RPB3_RNA_Pol_subunit"/>
</dbReference>
<sequence>MNPRIEKPEEDGDILSFTLRDVNVSLANGLRRTILSDIPTVTFKTTPNEQNKCKIITNTTRLNNEILKQRLSCIPIHISDLKMPLQNYIVEVNVENLTDTITFVTTEHFKIKNLTTNEYLKEKDQKSIFPPNSLTGYYIDFARLRPKISDEIHGEKLNFTCEFSVGTAKDDGMFNVVSTCAYGFTQDDVHIEEVLAKKAQEWKDKELSKEEIVFETTNWRLLDGQRVVKRDSFDFTLQTVGVFTNQEIIRKACDVLVDKLEALDIAIDTDELKIAPSENTMKNCYDVTLENEDYTIGKVLEYFLYTKFYEGTKHLSYCGFKKMHPHDTDSIIRIAYKEELEKQAIKQNLKECIADAIHVYKTIKDKF</sequence>
<comment type="subcellular location">
    <subcellularLocation>
        <location evidence="1">Virion</location>
    </subcellularLocation>
</comment>
<evidence type="ECO:0000256" key="3">
    <source>
        <dbReference type="ARBA" id="ARBA00022844"/>
    </source>
</evidence>
<dbReference type="PANTHER" id="PTHR11800">
    <property type="entry name" value="DNA-DIRECTED RNA POLYMERASE"/>
    <property type="match status" value="1"/>
</dbReference>